<reference evidence="3" key="1">
    <citation type="journal article" date="2014" name="Genome Announc.">
        <title>Draft genome sequence of the plant-pathogenic soil fungus Rhizoctonia solani anastomosis group 3 strain Rhs1AP.</title>
        <authorList>
            <person name="Cubeta M.A."/>
            <person name="Thomas E."/>
            <person name="Dean R.A."/>
            <person name="Jabaji S."/>
            <person name="Neate S.M."/>
            <person name="Tavantzis S."/>
            <person name="Toda T."/>
            <person name="Vilgalys R."/>
            <person name="Bharathan N."/>
            <person name="Fedorova-Abrams N."/>
            <person name="Pakala S.B."/>
            <person name="Pakala S.M."/>
            <person name="Zafar N."/>
            <person name="Joardar V."/>
            <person name="Losada L."/>
            <person name="Nierman W.C."/>
        </authorList>
    </citation>
    <scope>NUCLEOTIDE SEQUENCE [LARGE SCALE GENOMIC DNA]</scope>
    <source>
        <strain evidence="3">AG-3</strain>
    </source>
</reference>
<protein>
    <submittedName>
        <fullName evidence="2">F-box-like domain protein, putative</fullName>
    </submittedName>
</protein>
<evidence type="ECO:0000313" key="3">
    <source>
        <dbReference type="Proteomes" id="UP000030108"/>
    </source>
</evidence>
<accession>X8J073</accession>
<dbReference type="SUPFAM" id="SSF81383">
    <property type="entry name" value="F-box domain"/>
    <property type="match status" value="1"/>
</dbReference>
<dbReference type="AlphaFoldDB" id="X8J073"/>
<dbReference type="OrthoDB" id="3266451at2759"/>
<evidence type="ECO:0000313" key="2">
    <source>
        <dbReference type="EMBL" id="EUC55405.1"/>
    </source>
</evidence>
<feature type="domain" description="F-box" evidence="1">
    <location>
        <begin position="82"/>
        <end position="145"/>
    </location>
</feature>
<dbReference type="EMBL" id="JATN01000322">
    <property type="protein sequence ID" value="EUC55405.1"/>
    <property type="molecule type" value="Genomic_DNA"/>
</dbReference>
<proteinExistence type="predicted"/>
<dbReference type="Pfam" id="PF12937">
    <property type="entry name" value="F-box-like"/>
    <property type="match status" value="1"/>
</dbReference>
<organism evidence="2 3">
    <name type="scientific">Rhizoctonia solani AG-3 Rhs1AP</name>
    <dbReference type="NCBI Taxonomy" id="1086054"/>
    <lineage>
        <taxon>Eukaryota</taxon>
        <taxon>Fungi</taxon>
        <taxon>Dikarya</taxon>
        <taxon>Basidiomycota</taxon>
        <taxon>Agaricomycotina</taxon>
        <taxon>Agaricomycetes</taxon>
        <taxon>Cantharellales</taxon>
        <taxon>Ceratobasidiaceae</taxon>
        <taxon>Rhizoctonia</taxon>
    </lineage>
</organism>
<dbReference type="InterPro" id="IPR036047">
    <property type="entry name" value="F-box-like_dom_sf"/>
</dbReference>
<evidence type="ECO:0000259" key="1">
    <source>
        <dbReference type="Pfam" id="PF12937"/>
    </source>
</evidence>
<dbReference type="InterPro" id="IPR001810">
    <property type="entry name" value="F-box_dom"/>
</dbReference>
<gene>
    <name evidence="2" type="ORF">RSOL_114810</name>
</gene>
<name>X8J073_9AGAM</name>
<sequence>MLNELTAASDMLLVALERYSAVCLAIQSSYAHGYKPHKVDPQLLPRLDAEIDLATSLQSKLSCAKAAISWSRNCSHSHVTVDDMPPEVLASIFHLVLSSHPCAKRDYRILDKKTDLMYPAVLSRVCSRWRSIAFSTPTLWTHIDLSTSTLLNKQHIDCLTKLHLSHVGQLPLNVHIFDARGYEVSRSPHRSGIDSIIVGSITRLASHTSSLNMDELGLINPNSYRKLLSALLHDSTPGTLTKLTISWYSNRIYGGHSFLNPNDGPVNYGSTVGLPREQLENILSHITVLRLAGPYPQWTSRAYHGLVELRLVGRETIDELDLVGILRASPGLRILQLGLPISNSLPANAQVVSIVLSDLEALIVWQTSCTLLPSLLRWLAPGPKPLQFGFRVQEETDALTSEVLQLKEDSLPSFFLRSRLNRVYAKYMGALSAIELLELSPGIQELAISCASFDTFPLMEDTTVGSTSECHLRYFQLSHSSVYVEAVLGFISHPTFTIGVIVFHDCRLFRHGVQIPDEQVAIQVEELKASNPEVKFIVRSREESYLVQVGSWGPGASL</sequence>
<comment type="caution">
    <text evidence="2">The sequence shown here is derived from an EMBL/GenBank/DDBJ whole genome shotgun (WGS) entry which is preliminary data.</text>
</comment>
<dbReference type="Proteomes" id="UP000030108">
    <property type="component" value="Unassembled WGS sequence"/>
</dbReference>
<dbReference type="Gene3D" id="1.20.1280.50">
    <property type="match status" value="1"/>
</dbReference>